<evidence type="ECO:0000313" key="5">
    <source>
        <dbReference type="Proteomes" id="UP001156691"/>
    </source>
</evidence>
<dbReference type="SUPFAM" id="SSF55961">
    <property type="entry name" value="Bet v1-like"/>
    <property type="match status" value="1"/>
</dbReference>
<reference evidence="5" key="1">
    <citation type="journal article" date="2019" name="Int. J. Syst. Evol. Microbiol.">
        <title>The Global Catalogue of Microorganisms (GCM) 10K type strain sequencing project: providing services to taxonomists for standard genome sequencing and annotation.</title>
        <authorList>
            <consortium name="The Broad Institute Genomics Platform"/>
            <consortium name="The Broad Institute Genome Sequencing Center for Infectious Disease"/>
            <person name="Wu L."/>
            <person name="Ma J."/>
        </authorList>
    </citation>
    <scope>NUCLEOTIDE SEQUENCE [LARGE SCALE GENOMIC DNA]</scope>
    <source>
        <strain evidence="5">NBRC 112416</strain>
    </source>
</reference>
<dbReference type="Pfam" id="PF08327">
    <property type="entry name" value="AHSA1"/>
    <property type="match status" value="1"/>
</dbReference>
<evidence type="ECO:0000313" key="4">
    <source>
        <dbReference type="EMBL" id="GLQ54514.1"/>
    </source>
</evidence>
<dbReference type="InterPro" id="IPR023393">
    <property type="entry name" value="START-like_dom_sf"/>
</dbReference>
<comment type="caution">
    <text evidence="4">The sequence shown here is derived from an EMBL/GenBank/DDBJ whole genome shotgun (WGS) entry which is preliminary data.</text>
</comment>
<protein>
    <submittedName>
        <fullName evidence="4">Activator of HSP90 ATPase</fullName>
    </submittedName>
</protein>
<sequence>MDRLVLKNGCAVALALCLTAGAGAEGTHDLKVTREFTAPVEAVWAAWAESEAVKAWWGPTGFTAPIAEMDFREGGTSLVCMRPPQGPNLCNSWTYRRIVPHERIEFDVDFVDVEGTPIDPAAIGLPPGIPDLVPHVITFEPGADGGTRMTVLEQGYASPETVEMSRMGLEQVLDKLATFVKQ</sequence>
<dbReference type="Gene3D" id="3.30.530.20">
    <property type="match status" value="1"/>
</dbReference>
<dbReference type="EMBL" id="BSNS01000007">
    <property type="protein sequence ID" value="GLQ54514.1"/>
    <property type="molecule type" value="Genomic_DNA"/>
</dbReference>
<accession>A0ABQ5W3T1</accession>
<feature type="domain" description="Activator of Hsp90 ATPase homologue 1/2-like C-terminal" evidence="3">
    <location>
        <begin position="38"/>
        <end position="180"/>
    </location>
</feature>
<keyword evidence="2" id="KW-0732">Signal</keyword>
<feature type="signal peptide" evidence="2">
    <location>
        <begin position="1"/>
        <end position="24"/>
    </location>
</feature>
<keyword evidence="5" id="KW-1185">Reference proteome</keyword>
<organism evidence="4 5">
    <name type="scientific">Devosia nitrariae</name>
    <dbReference type="NCBI Taxonomy" id="2071872"/>
    <lineage>
        <taxon>Bacteria</taxon>
        <taxon>Pseudomonadati</taxon>
        <taxon>Pseudomonadota</taxon>
        <taxon>Alphaproteobacteria</taxon>
        <taxon>Hyphomicrobiales</taxon>
        <taxon>Devosiaceae</taxon>
        <taxon>Devosia</taxon>
    </lineage>
</organism>
<feature type="chain" id="PRO_5046063727" evidence="2">
    <location>
        <begin position="25"/>
        <end position="182"/>
    </location>
</feature>
<comment type="similarity">
    <text evidence="1">Belongs to the AHA1 family.</text>
</comment>
<evidence type="ECO:0000256" key="2">
    <source>
        <dbReference type="SAM" id="SignalP"/>
    </source>
</evidence>
<gene>
    <name evidence="4" type="ORF">GCM10010862_17730</name>
</gene>
<proteinExistence type="inferred from homology"/>
<name>A0ABQ5W3T1_9HYPH</name>
<evidence type="ECO:0000259" key="3">
    <source>
        <dbReference type="Pfam" id="PF08327"/>
    </source>
</evidence>
<dbReference type="InterPro" id="IPR013538">
    <property type="entry name" value="ASHA1/2-like_C"/>
</dbReference>
<evidence type="ECO:0000256" key="1">
    <source>
        <dbReference type="ARBA" id="ARBA00006817"/>
    </source>
</evidence>
<dbReference type="Proteomes" id="UP001156691">
    <property type="component" value="Unassembled WGS sequence"/>
</dbReference>
<dbReference type="RefSeq" id="WP_284339945.1">
    <property type="nucleotide sequence ID" value="NZ_BSNS01000007.1"/>
</dbReference>
<dbReference type="CDD" id="cd07814">
    <property type="entry name" value="SRPBCC_CalC_Aha1-like"/>
    <property type="match status" value="1"/>
</dbReference>